<protein>
    <submittedName>
        <fullName evidence="2">Uncharacterized protein</fullName>
    </submittedName>
</protein>
<proteinExistence type="predicted"/>
<evidence type="ECO:0000313" key="3">
    <source>
        <dbReference type="Proteomes" id="UP000324800"/>
    </source>
</evidence>
<keyword evidence="1" id="KW-0175">Coiled coil</keyword>
<comment type="caution">
    <text evidence="2">The sequence shown here is derived from an EMBL/GenBank/DDBJ whole genome shotgun (WGS) entry which is preliminary data.</text>
</comment>
<dbReference type="AlphaFoldDB" id="A0A5J4WF17"/>
<gene>
    <name evidence="2" type="ORF">EZS28_011135</name>
</gene>
<organism evidence="2 3">
    <name type="scientific">Streblomastix strix</name>
    <dbReference type="NCBI Taxonomy" id="222440"/>
    <lineage>
        <taxon>Eukaryota</taxon>
        <taxon>Metamonada</taxon>
        <taxon>Preaxostyla</taxon>
        <taxon>Oxymonadida</taxon>
        <taxon>Streblomastigidae</taxon>
        <taxon>Streblomastix</taxon>
    </lineage>
</organism>
<accession>A0A5J4WF17</accession>
<sequence length="131" mass="15336">MKEKELSKKRLKLLHTSECGSQESIQLSPEDASFLLGDVDVDMNEQKKEKEMEIEASLIMSPMKTPLLNRVTNKVDLKEKDKQNQQIEIDQEEEESKVYLNVSEIRQKLEQIRSILREKYAQVARKECIIQ</sequence>
<name>A0A5J4WF17_9EUKA</name>
<evidence type="ECO:0000313" key="2">
    <source>
        <dbReference type="EMBL" id="KAA6393336.1"/>
    </source>
</evidence>
<dbReference type="Proteomes" id="UP000324800">
    <property type="component" value="Unassembled WGS sequence"/>
</dbReference>
<reference evidence="2 3" key="1">
    <citation type="submission" date="2019-03" db="EMBL/GenBank/DDBJ databases">
        <title>Single cell metagenomics reveals metabolic interactions within the superorganism composed of flagellate Streblomastix strix and complex community of Bacteroidetes bacteria on its surface.</title>
        <authorList>
            <person name="Treitli S.C."/>
            <person name="Kolisko M."/>
            <person name="Husnik F."/>
            <person name="Keeling P."/>
            <person name="Hampl V."/>
        </authorList>
    </citation>
    <scope>NUCLEOTIDE SEQUENCE [LARGE SCALE GENOMIC DNA]</scope>
    <source>
        <strain evidence="2">ST1C</strain>
    </source>
</reference>
<evidence type="ECO:0000256" key="1">
    <source>
        <dbReference type="SAM" id="Coils"/>
    </source>
</evidence>
<feature type="coiled-coil region" evidence="1">
    <location>
        <begin position="68"/>
        <end position="126"/>
    </location>
</feature>
<dbReference type="EMBL" id="SNRW01002262">
    <property type="protein sequence ID" value="KAA6393336.1"/>
    <property type="molecule type" value="Genomic_DNA"/>
</dbReference>